<dbReference type="RefSeq" id="WP_146472624.1">
    <property type="nucleotide sequence ID" value="NZ_BNCF01000006.1"/>
</dbReference>
<accession>A0A918Z204</accession>
<gene>
    <name evidence="1" type="ORF">GCM10007167_14120</name>
</gene>
<dbReference type="Proteomes" id="UP000636453">
    <property type="component" value="Unassembled WGS sequence"/>
</dbReference>
<protein>
    <recommendedName>
        <fullName evidence="3">DUF721 domain-containing protein</fullName>
    </recommendedName>
</protein>
<organism evidence="1 2">
    <name type="scientific">Vulcaniibacterium thermophilum</name>
    <dbReference type="NCBI Taxonomy" id="1169913"/>
    <lineage>
        <taxon>Bacteria</taxon>
        <taxon>Pseudomonadati</taxon>
        <taxon>Pseudomonadota</taxon>
        <taxon>Gammaproteobacteria</taxon>
        <taxon>Lysobacterales</taxon>
        <taxon>Lysobacteraceae</taxon>
        <taxon>Vulcaniibacterium</taxon>
    </lineage>
</organism>
<evidence type="ECO:0000313" key="1">
    <source>
        <dbReference type="EMBL" id="GHE33188.1"/>
    </source>
</evidence>
<evidence type="ECO:0008006" key="3">
    <source>
        <dbReference type="Google" id="ProtNLM"/>
    </source>
</evidence>
<dbReference type="EMBL" id="BNCF01000006">
    <property type="protein sequence ID" value="GHE33188.1"/>
    <property type="molecule type" value="Genomic_DNA"/>
</dbReference>
<name>A0A918Z204_9GAMM</name>
<reference evidence="1" key="2">
    <citation type="submission" date="2020-09" db="EMBL/GenBank/DDBJ databases">
        <authorList>
            <person name="Sun Q."/>
            <person name="Kim S."/>
        </authorList>
    </citation>
    <scope>NUCLEOTIDE SEQUENCE</scope>
    <source>
        <strain evidence="1">KCTC 32020</strain>
    </source>
</reference>
<proteinExistence type="predicted"/>
<keyword evidence="2" id="KW-1185">Reference proteome</keyword>
<dbReference type="AlphaFoldDB" id="A0A918Z204"/>
<dbReference type="InterPro" id="IPR007922">
    <property type="entry name" value="DciA-like"/>
</dbReference>
<evidence type="ECO:0000313" key="2">
    <source>
        <dbReference type="Proteomes" id="UP000636453"/>
    </source>
</evidence>
<sequence length="149" mass="16113">MSDSRSPRRPAPQPALDALLKEPAGDVVRRALWLDELDRRLRPCLPEPLAAHARLANVDRNRLVFVVDAPVWRARLRLAAPEILDAARSFGLGATELVVRTALDCTGSRPAAPLRPHRSLAPRSAETQEALRAALASLSSADPEPGDAP</sequence>
<dbReference type="Pfam" id="PF05258">
    <property type="entry name" value="DciA"/>
    <property type="match status" value="1"/>
</dbReference>
<dbReference type="OrthoDB" id="5801779at2"/>
<reference evidence="1" key="1">
    <citation type="journal article" date="2014" name="Int. J. Syst. Evol. Microbiol.">
        <title>Complete genome sequence of Corynebacterium casei LMG S-19264T (=DSM 44701T), isolated from a smear-ripened cheese.</title>
        <authorList>
            <consortium name="US DOE Joint Genome Institute (JGI-PGF)"/>
            <person name="Walter F."/>
            <person name="Albersmeier A."/>
            <person name="Kalinowski J."/>
            <person name="Ruckert C."/>
        </authorList>
    </citation>
    <scope>NUCLEOTIDE SEQUENCE</scope>
    <source>
        <strain evidence="1">KCTC 32020</strain>
    </source>
</reference>
<comment type="caution">
    <text evidence="1">The sequence shown here is derived from an EMBL/GenBank/DDBJ whole genome shotgun (WGS) entry which is preliminary data.</text>
</comment>